<dbReference type="NCBIfam" id="NF005559">
    <property type="entry name" value="PRK07231.1"/>
    <property type="match status" value="1"/>
</dbReference>
<dbReference type="FunFam" id="3.40.50.720:FF:000084">
    <property type="entry name" value="Short-chain dehydrogenase reductase"/>
    <property type="match status" value="1"/>
</dbReference>
<dbReference type="PROSITE" id="PS00061">
    <property type="entry name" value="ADH_SHORT"/>
    <property type="match status" value="1"/>
</dbReference>
<dbReference type="InterPro" id="IPR020904">
    <property type="entry name" value="Sc_DH/Rdtase_CS"/>
</dbReference>
<dbReference type="AlphaFoldDB" id="A0A5J6N5Q3"/>
<organism evidence="2 3">
    <name type="scientific">Hypericibacter adhaerens</name>
    <dbReference type="NCBI Taxonomy" id="2602016"/>
    <lineage>
        <taxon>Bacteria</taxon>
        <taxon>Pseudomonadati</taxon>
        <taxon>Pseudomonadota</taxon>
        <taxon>Alphaproteobacteria</taxon>
        <taxon>Rhodospirillales</taxon>
        <taxon>Dongiaceae</taxon>
        <taxon>Hypericibacter</taxon>
    </lineage>
</organism>
<dbReference type="InterPro" id="IPR002347">
    <property type="entry name" value="SDR_fam"/>
</dbReference>
<gene>
    <name evidence="2" type="ORF">FRZ61_51860</name>
</gene>
<name>A0A5J6N5Q3_9PROT</name>
<dbReference type="KEGG" id="hadh:FRZ61_51860"/>
<sequence>MSILSGKNAVITGGETGIGLGIAEALSAAGAKVLIGGILDDKGRDAVAKIKGKGGTVDFVKVDVRDGDQVDALVQAGVDRFGRLDIMVNNAGVFDGFASCLDTSESLWDKVIDINLKGTFFGCQAALRRLVPQGSGRIINTSSVGGLRGAADGASYTASKFAIVGLTRQIACTYAENGITINAICPGVIQTEIRANSTRILGEDAPKMAGVGADPDGYKRLVPARRKGTPSEVGDLAVFLASDHAAYINGQAIAIDGGWTAT</sequence>
<dbReference type="GO" id="GO:0016616">
    <property type="term" value="F:oxidoreductase activity, acting on the CH-OH group of donors, NAD or NADP as acceptor"/>
    <property type="evidence" value="ECO:0007669"/>
    <property type="project" value="TreeGrafter"/>
</dbReference>
<evidence type="ECO:0000313" key="3">
    <source>
        <dbReference type="Proteomes" id="UP000325797"/>
    </source>
</evidence>
<comment type="similarity">
    <text evidence="1">Belongs to the short-chain dehydrogenases/reductases (SDR) family.</text>
</comment>
<dbReference type="PANTHER" id="PTHR42760">
    <property type="entry name" value="SHORT-CHAIN DEHYDROGENASES/REDUCTASES FAMILY MEMBER"/>
    <property type="match status" value="1"/>
</dbReference>
<evidence type="ECO:0000313" key="2">
    <source>
        <dbReference type="EMBL" id="QEX25239.1"/>
    </source>
</evidence>
<proteinExistence type="inferred from homology"/>
<evidence type="ECO:0000256" key="1">
    <source>
        <dbReference type="ARBA" id="ARBA00006484"/>
    </source>
</evidence>
<dbReference type="Proteomes" id="UP000325797">
    <property type="component" value="Chromosome"/>
</dbReference>
<keyword evidence="3" id="KW-1185">Reference proteome</keyword>
<accession>A0A5J6N5Q3</accession>
<dbReference type="Pfam" id="PF13561">
    <property type="entry name" value="adh_short_C2"/>
    <property type="match status" value="1"/>
</dbReference>
<dbReference type="CDD" id="cd05233">
    <property type="entry name" value="SDR_c"/>
    <property type="match status" value="1"/>
</dbReference>
<protein>
    <submittedName>
        <fullName evidence="2">Short chain dehydrogenase</fullName>
    </submittedName>
</protein>
<dbReference type="Gene3D" id="3.40.50.720">
    <property type="entry name" value="NAD(P)-binding Rossmann-like Domain"/>
    <property type="match status" value="1"/>
</dbReference>
<dbReference type="InterPro" id="IPR036291">
    <property type="entry name" value="NAD(P)-bd_dom_sf"/>
</dbReference>
<reference evidence="2 3" key="1">
    <citation type="submission" date="2019-08" db="EMBL/GenBank/DDBJ databases">
        <title>Hyperibacter terrae gen. nov., sp. nov. and Hyperibacter viscosus sp. nov., two new members in the family Rhodospirillaceae isolated from the rhizosphere of Hypericum perforatum.</title>
        <authorList>
            <person name="Noviana Z."/>
        </authorList>
    </citation>
    <scope>NUCLEOTIDE SEQUENCE [LARGE SCALE GENOMIC DNA]</scope>
    <source>
        <strain evidence="2 3">R5959</strain>
    </source>
</reference>
<dbReference type="PRINTS" id="PR00081">
    <property type="entry name" value="GDHRDH"/>
</dbReference>
<dbReference type="RefSeq" id="WP_151120514.1">
    <property type="nucleotide sequence ID" value="NZ_CP042582.1"/>
</dbReference>
<dbReference type="EMBL" id="CP042582">
    <property type="protein sequence ID" value="QEX25239.1"/>
    <property type="molecule type" value="Genomic_DNA"/>
</dbReference>
<dbReference type="PRINTS" id="PR00080">
    <property type="entry name" value="SDRFAMILY"/>
</dbReference>
<dbReference type="SUPFAM" id="SSF51735">
    <property type="entry name" value="NAD(P)-binding Rossmann-fold domains"/>
    <property type="match status" value="1"/>
</dbReference>
<dbReference type="OrthoDB" id="9780084at2"/>